<reference evidence="2" key="1">
    <citation type="submission" date="2016-10" db="EMBL/GenBank/DDBJ databases">
        <authorList>
            <person name="Varghese N."/>
            <person name="Submissions S."/>
        </authorList>
    </citation>
    <scope>NUCLEOTIDE SEQUENCE [LARGE SCALE GENOMIC DNA]</scope>
    <source>
        <strain evidence="2">CBMB127</strain>
    </source>
</reference>
<evidence type="ECO:0000313" key="1">
    <source>
        <dbReference type="EMBL" id="SDK71559.1"/>
    </source>
</evidence>
<keyword evidence="2" id="KW-1185">Reference proteome</keyword>
<dbReference type="AlphaFoldDB" id="A0A1G9E613"/>
<sequence>MLESGVEIPYGTCRTHEIISHSFCSIATLAASAKNHLVIAQKLPR</sequence>
<organism evidence="1 2">
    <name type="scientific">Methylophilus rhizosphaerae</name>
    <dbReference type="NCBI Taxonomy" id="492660"/>
    <lineage>
        <taxon>Bacteria</taxon>
        <taxon>Pseudomonadati</taxon>
        <taxon>Pseudomonadota</taxon>
        <taxon>Betaproteobacteria</taxon>
        <taxon>Nitrosomonadales</taxon>
        <taxon>Methylophilaceae</taxon>
        <taxon>Methylophilus</taxon>
    </lineage>
</organism>
<protein>
    <submittedName>
        <fullName evidence="1">Uncharacterized protein</fullName>
    </submittedName>
</protein>
<gene>
    <name evidence="1" type="ORF">SAMN05192566_2186</name>
</gene>
<evidence type="ECO:0000313" key="2">
    <source>
        <dbReference type="Proteomes" id="UP000198629"/>
    </source>
</evidence>
<dbReference type="STRING" id="492660.SAMN05192566_2186"/>
<name>A0A1G9E613_9PROT</name>
<dbReference type="EMBL" id="FNFX01000004">
    <property type="protein sequence ID" value="SDK71559.1"/>
    <property type="molecule type" value="Genomic_DNA"/>
</dbReference>
<accession>A0A1G9E613</accession>
<proteinExistence type="predicted"/>
<dbReference type="Proteomes" id="UP000198629">
    <property type="component" value="Unassembled WGS sequence"/>
</dbReference>